<evidence type="ECO:0000256" key="5">
    <source>
        <dbReference type="SAM" id="MobiDB-lite"/>
    </source>
</evidence>
<feature type="transmembrane region" description="Helical" evidence="6">
    <location>
        <begin position="220"/>
        <end position="241"/>
    </location>
</feature>
<feature type="transmembrane region" description="Helical" evidence="6">
    <location>
        <begin position="160"/>
        <end position="179"/>
    </location>
</feature>
<sequence>MSPVSAAEPGAPVLAKPASTDEINNIASASRGGHSKPAQNHRIRPSSSSQSSHSGETLADDNADLAAQMADREKQGNDTDPPEDEVEVPPKPEAPGKEEDPFLVTLKGRESLNPHTWSVIYRWWITAFAGLLVLNATFASSAPSNLIPHIIEHFHVSEEVGILLISIFVAGYCVGPLLWGPLSERYGRRPIFLFVWPFYIGFQVGCALSKNIGSLIVFRFLGGCFASSPLTNAGGVIADLWDADRRGVALAVFSLMPFAGACGIGIIFILPETYVPTILHLEAKRLRKETGDDRWHAPIETKQDESFKAILRRTVLKPFIMIVEEPMLATLYMSLVYGVVYLLFEAIPIVFMGAHHLNAGECGLVFLALLLGAVFAVFLYIVYFNRQYMKMHHDIKPRMVPPEERLRPLFYASPLFAVAFFWFGWTAYPHISIWSPILAVFLLGMTILYVFLSGFNYMIGKSLLFSFGAGFPLFAGQMYRKLGTPGASSLLGGLAIVFVPVPFLLYKYGKKIRAMSKNAVVLDK</sequence>
<evidence type="ECO:0000256" key="2">
    <source>
        <dbReference type="ARBA" id="ARBA00022692"/>
    </source>
</evidence>
<keyword evidence="2 6" id="KW-0812">Transmembrane</keyword>
<reference evidence="9" key="1">
    <citation type="submission" date="2015-02" db="EMBL/GenBank/DDBJ databases">
        <authorList>
            <person name="Gon?alves P."/>
        </authorList>
    </citation>
    <scope>NUCLEOTIDE SEQUENCE [LARGE SCALE GENOMIC DNA]</scope>
</reference>
<evidence type="ECO:0000256" key="6">
    <source>
        <dbReference type="SAM" id="Phobius"/>
    </source>
</evidence>
<feature type="compositionally biased region" description="Basic and acidic residues" evidence="5">
    <location>
        <begin position="88"/>
        <end position="100"/>
    </location>
</feature>
<dbReference type="EMBL" id="CENE01000006">
    <property type="protein sequence ID" value="CEQ40292.1"/>
    <property type="molecule type" value="Genomic_DNA"/>
</dbReference>
<dbReference type="InterPro" id="IPR011701">
    <property type="entry name" value="MFS"/>
</dbReference>
<dbReference type="Pfam" id="PF07690">
    <property type="entry name" value="MFS_1"/>
    <property type="match status" value="1"/>
</dbReference>
<evidence type="ECO:0000256" key="1">
    <source>
        <dbReference type="ARBA" id="ARBA00004141"/>
    </source>
</evidence>
<evidence type="ECO:0000313" key="8">
    <source>
        <dbReference type="EMBL" id="CEQ40292.1"/>
    </source>
</evidence>
<feature type="transmembrane region" description="Helical" evidence="6">
    <location>
        <begin position="327"/>
        <end position="351"/>
    </location>
</feature>
<feature type="transmembrane region" description="Helical" evidence="6">
    <location>
        <begin position="486"/>
        <end position="506"/>
    </location>
</feature>
<feature type="transmembrane region" description="Helical" evidence="6">
    <location>
        <begin position="363"/>
        <end position="385"/>
    </location>
</feature>
<feature type="transmembrane region" description="Helical" evidence="6">
    <location>
        <begin position="247"/>
        <end position="270"/>
    </location>
</feature>
<feature type="transmembrane region" description="Helical" evidence="6">
    <location>
        <begin position="191"/>
        <end position="208"/>
    </location>
</feature>
<feature type="domain" description="Major facilitator superfamily (MFS) profile" evidence="7">
    <location>
        <begin position="125"/>
        <end position="524"/>
    </location>
</feature>
<feature type="transmembrane region" description="Helical" evidence="6">
    <location>
        <begin position="463"/>
        <end position="480"/>
    </location>
</feature>
<dbReference type="GO" id="GO:0005886">
    <property type="term" value="C:plasma membrane"/>
    <property type="evidence" value="ECO:0007669"/>
    <property type="project" value="TreeGrafter"/>
</dbReference>
<comment type="subcellular location">
    <subcellularLocation>
        <location evidence="1">Membrane</location>
        <topology evidence="1">Multi-pass membrane protein</topology>
    </subcellularLocation>
</comment>
<evidence type="ECO:0000256" key="4">
    <source>
        <dbReference type="ARBA" id="ARBA00023136"/>
    </source>
</evidence>
<name>A0A0D6EJV9_SPOSA</name>
<feature type="transmembrane region" description="Helical" evidence="6">
    <location>
        <begin position="120"/>
        <end position="139"/>
    </location>
</feature>
<dbReference type="SUPFAM" id="SSF103473">
    <property type="entry name" value="MFS general substrate transporter"/>
    <property type="match status" value="1"/>
</dbReference>
<feature type="transmembrane region" description="Helical" evidence="6">
    <location>
        <begin position="431"/>
        <end position="451"/>
    </location>
</feature>
<dbReference type="Proteomes" id="UP000243876">
    <property type="component" value="Unassembled WGS sequence"/>
</dbReference>
<feature type="transmembrane region" description="Helical" evidence="6">
    <location>
        <begin position="406"/>
        <end position="425"/>
    </location>
</feature>
<dbReference type="PROSITE" id="PS50850">
    <property type="entry name" value="MFS"/>
    <property type="match status" value="1"/>
</dbReference>
<dbReference type="AlphaFoldDB" id="A0A0D6EJV9"/>
<gene>
    <name evidence="8" type="primary">SPOSA6832_01927</name>
</gene>
<dbReference type="GO" id="GO:0022857">
    <property type="term" value="F:transmembrane transporter activity"/>
    <property type="evidence" value="ECO:0007669"/>
    <property type="project" value="InterPro"/>
</dbReference>
<dbReference type="PANTHER" id="PTHR23502:SF173">
    <property type="entry name" value="MFS-MULTIDRUG-RESISTANCE TRANSPORTER-RELATED"/>
    <property type="match status" value="1"/>
</dbReference>
<dbReference type="InterPro" id="IPR020846">
    <property type="entry name" value="MFS_dom"/>
</dbReference>
<accession>A0A0D6EJV9</accession>
<dbReference type="InterPro" id="IPR036259">
    <property type="entry name" value="MFS_trans_sf"/>
</dbReference>
<organism evidence="8 9">
    <name type="scientific">Sporidiobolus salmonicolor</name>
    <name type="common">Yeast-like fungus</name>
    <name type="synonym">Sporobolomyces salmonicolor</name>
    <dbReference type="NCBI Taxonomy" id="5005"/>
    <lineage>
        <taxon>Eukaryota</taxon>
        <taxon>Fungi</taxon>
        <taxon>Dikarya</taxon>
        <taxon>Basidiomycota</taxon>
        <taxon>Pucciniomycotina</taxon>
        <taxon>Microbotryomycetes</taxon>
        <taxon>Sporidiobolales</taxon>
        <taxon>Sporidiobolaceae</taxon>
        <taxon>Sporobolomyces</taxon>
    </lineage>
</organism>
<feature type="region of interest" description="Disordered" evidence="5">
    <location>
        <begin position="1"/>
        <end position="100"/>
    </location>
</feature>
<keyword evidence="4 6" id="KW-0472">Membrane</keyword>
<evidence type="ECO:0000256" key="3">
    <source>
        <dbReference type="ARBA" id="ARBA00022989"/>
    </source>
</evidence>
<keyword evidence="3 6" id="KW-1133">Transmembrane helix</keyword>
<protein>
    <submittedName>
        <fullName evidence="8">SPOSA6832_01927-mRNA-1:cds</fullName>
    </submittedName>
</protein>
<dbReference type="Gene3D" id="1.20.1250.20">
    <property type="entry name" value="MFS general substrate transporter like domains"/>
    <property type="match status" value="1"/>
</dbReference>
<dbReference type="OrthoDB" id="9986881at2759"/>
<proteinExistence type="predicted"/>
<dbReference type="CDD" id="cd17323">
    <property type="entry name" value="MFS_Tpo1_MDR_like"/>
    <property type="match status" value="1"/>
</dbReference>
<evidence type="ECO:0000259" key="7">
    <source>
        <dbReference type="PROSITE" id="PS50850"/>
    </source>
</evidence>
<evidence type="ECO:0000313" key="9">
    <source>
        <dbReference type="Proteomes" id="UP000243876"/>
    </source>
</evidence>
<keyword evidence="9" id="KW-1185">Reference proteome</keyword>
<dbReference type="PANTHER" id="PTHR23502">
    <property type="entry name" value="MAJOR FACILITATOR SUPERFAMILY"/>
    <property type="match status" value="1"/>
</dbReference>